<organism evidence="8 9">
    <name type="scientific">Pisum sativum</name>
    <name type="common">Garden pea</name>
    <name type="synonym">Lathyrus oleraceus</name>
    <dbReference type="NCBI Taxonomy" id="3888"/>
    <lineage>
        <taxon>Eukaryota</taxon>
        <taxon>Viridiplantae</taxon>
        <taxon>Streptophyta</taxon>
        <taxon>Embryophyta</taxon>
        <taxon>Tracheophyta</taxon>
        <taxon>Spermatophyta</taxon>
        <taxon>Magnoliopsida</taxon>
        <taxon>eudicotyledons</taxon>
        <taxon>Gunneridae</taxon>
        <taxon>Pentapetalae</taxon>
        <taxon>rosids</taxon>
        <taxon>fabids</taxon>
        <taxon>Fabales</taxon>
        <taxon>Fabaceae</taxon>
        <taxon>Papilionoideae</taxon>
        <taxon>50 kb inversion clade</taxon>
        <taxon>NPAAA clade</taxon>
        <taxon>Hologalegina</taxon>
        <taxon>IRL clade</taxon>
        <taxon>Fabeae</taxon>
        <taxon>Lathyrus</taxon>
    </lineage>
</organism>
<evidence type="ECO:0000256" key="1">
    <source>
        <dbReference type="ARBA" id="ARBA00004049"/>
    </source>
</evidence>
<keyword evidence="4" id="KW-0238">DNA-binding</keyword>
<dbReference type="Gramene" id="PSAT_LOCUS17848_t1">
    <property type="protein sequence ID" value="CAL5198382.1"/>
    <property type="gene ID" value="PSAT_LOCUS17848"/>
</dbReference>
<name>A0A9D5ARG9_PEA</name>
<dbReference type="Gramene" id="Psat4g050920.1">
    <property type="protein sequence ID" value="Psat4g050920.1.cds"/>
    <property type="gene ID" value="Psat4g050920"/>
</dbReference>
<dbReference type="GO" id="GO:0003700">
    <property type="term" value="F:DNA-binding transcription factor activity"/>
    <property type="evidence" value="ECO:0007669"/>
    <property type="project" value="InterPro"/>
</dbReference>
<dbReference type="EMBL" id="JAMSHJ010000004">
    <property type="protein sequence ID" value="KAI5416721.1"/>
    <property type="molecule type" value="Genomic_DNA"/>
</dbReference>
<evidence type="ECO:0000259" key="7">
    <source>
        <dbReference type="PROSITE" id="PS51519"/>
    </source>
</evidence>
<evidence type="ECO:0000256" key="2">
    <source>
        <dbReference type="ARBA" id="ARBA00023015"/>
    </source>
</evidence>
<proteinExistence type="predicted"/>
<dbReference type="Pfam" id="PF02042">
    <property type="entry name" value="RWP-RK"/>
    <property type="match status" value="1"/>
</dbReference>
<dbReference type="Proteomes" id="UP001058974">
    <property type="component" value="Chromosome 4"/>
</dbReference>
<keyword evidence="6" id="KW-0539">Nucleus</keyword>
<comment type="function">
    <text evidence="1">Putative transcription factor.</text>
</comment>
<dbReference type="PANTHER" id="PTHR46373">
    <property type="entry name" value="PROTEIN RKD4"/>
    <property type="match status" value="1"/>
</dbReference>
<feature type="domain" description="RWP-RK" evidence="7">
    <location>
        <begin position="109"/>
        <end position="194"/>
    </location>
</feature>
<comment type="caution">
    <text evidence="8">The sequence shown here is derived from an EMBL/GenBank/DDBJ whole genome shotgun (WGS) entry which is preliminary data.</text>
</comment>
<evidence type="ECO:0000256" key="5">
    <source>
        <dbReference type="ARBA" id="ARBA00023163"/>
    </source>
</evidence>
<dbReference type="AlphaFoldDB" id="A0A9D5ARG9"/>
<accession>A0A9D5ARG9</accession>
<sequence length="248" mass="29909">MEAKPLMYWNSYYHDKDEKPFPFTYSFSGNSSGQYTFPMNLPKEEFSINDIYQDFVDPLYESLSIEPTPNLQRKDFDFYDLKEGCFEWNEMIDELFDKEKLFMSCSDMKREVMDFKTEVEDGSSKNLSRKIISQYFYMPITQAARELNVGLTHLKKRCRELGFRRWPHRKLMSLQTLINNLQELVKVEGPESQEKMRNEIEVLEKEMKLVEEMPDKQLEDRTKRLRQACFKANYKKRRLMDQNFICFN</sequence>
<keyword evidence="2" id="KW-0805">Transcription regulation</keyword>
<evidence type="ECO:0000313" key="9">
    <source>
        <dbReference type="Proteomes" id="UP001058974"/>
    </source>
</evidence>
<keyword evidence="3" id="KW-0175">Coiled coil</keyword>
<evidence type="ECO:0000256" key="3">
    <source>
        <dbReference type="ARBA" id="ARBA00023054"/>
    </source>
</evidence>
<dbReference type="InterPro" id="IPR044607">
    <property type="entry name" value="RKD-like"/>
</dbReference>
<reference evidence="8 9" key="1">
    <citation type="journal article" date="2022" name="Nat. Genet.">
        <title>Improved pea reference genome and pan-genome highlight genomic features and evolutionary characteristics.</title>
        <authorList>
            <person name="Yang T."/>
            <person name="Liu R."/>
            <person name="Luo Y."/>
            <person name="Hu S."/>
            <person name="Wang D."/>
            <person name="Wang C."/>
            <person name="Pandey M.K."/>
            <person name="Ge S."/>
            <person name="Xu Q."/>
            <person name="Li N."/>
            <person name="Li G."/>
            <person name="Huang Y."/>
            <person name="Saxena R.K."/>
            <person name="Ji Y."/>
            <person name="Li M."/>
            <person name="Yan X."/>
            <person name="He Y."/>
            <person name="Liu Y."/>
            <person name="Wang X."/>
            <person name="Xiang C."/>
            <person name="Varshney R.K."/>
            <person name="Ding H."/>
            <person name="Gao S."/>
            <person name="Zong X."/>
        </authorList>
    </citation>
    <scope>NUCLEOTIDE SEQUENCE [LARGE SCALE GENOMIC DNA]</scope>
    <source>
        <strain evidence="8 9">cv. Zhongwan 6</strain>
    </source>
</reference>
<dbReference type="InterPro" id="IPR003035">
    <property type="entry name" value="RWP-RK_dom"/>
</dbReference>
<keyword evidence="5" id="KW-0804">Transcription</keyword>
<dbReference type="Gramene" id="Psat04G0166100-T1">
    <property type="protein sequence ID" value="KAI5416721.1"/>
    <property type="gene ID" value="KIW84_041661"/>
</dbReference>
<evidence type="ECO:0000256" key="6">
    <source>
        <dbReference type="ARBA" id="ARBA00023242"/>
    </source>
</evidence>
<dbReference type="GO" id="GO:0003677">
    <property type="term" value="F:DNA binding"/>
    <property type="evidence" value="ECO:0007669"/>
    <property type="project" value="UniProtKB-KW"/>
</dbReference>
<evidence type="ECO:0000256" key="4">
    <source>
        <dbReference type="ARBA" id="ARBA00023125"/>
    </source>
</evidence>
<dbReference type="PANTHER" id="PTHR46373:SF20">
    <property type="entry name" value="PROTEIN RKD1"/>
    <property type="match status" value="1"/>
</dbReference>
<dbReference type="PROSITE" id="PS51519">
    <property type="entry name" value="RWP_RK"/>
    <property type="match status" value="1"/>
</dbReference>
<evidence type="ECO:0000313" key="8">
    <source>
        <dbReference type="EMBL" id="KAI5416721.1"/>
    </source>
</evidence>
<keyword evidence="9" id="KW-1185">Reference proteome</keyword>
<gene>
    <name evidence="8" type="ORF">KIW84_041661</name>
</gene>
<protein>
    <recommendedName>
        <fullName evidence="7">RWP-RK domain-containing protein</fullName>
    </recommendedName>
</protein>